<keyword evidence="11" id="KW-0812">Transmembrane</keyword>
<gene>
    <name evidence="14" type="ORF">G7066_14780</name>
</gene>
<reference evidence="14 15" key="1">
    <citation type="submission" date="2020-03" db="EMBL/GenBank/DDBJ databases">
        <title>Leucobacter sp. nov., isolated from beetles.</title>
        <authorList>
            <person name="Hyun D.-W."/>
            <person name="Bae J.-W."/>
        </authorList>
    </citation>
    <scope>NUCLEOTIDE SEQUENCE [LARGE SCALE GENOMIC DNA]</scope>
    <source>
        <strain evidence="14 15">HDW9A</strain>
    </source>
</reference>
<dbReference type="InterPro" id="IPR053879">
    <property type="entry name" value="HYDIN_VesB_CFA65-like_Ig"/>
</dbReference>
<feature type="region of interest" description="Disordered" evidence="10">
    <location>
        <begin position="380"/>
        <end position="441"/>
    </location>
</feature>
<name>A0ABX6JYY1_9MICO</name>
<keyword evidence="4" id="KW-0134">Cell wall</keyword>
<dbReference type="InterPro" id="IPR013783">
    <property type="entry name" value="Ig-like_fold"/>
</dbReference>
<keyword evidence="6 12" id="KW-0732">Signal</keyword>
<organism evidence="14 15">
    <name type="scientific">Leucobacter coleopterorum</name>
    <dbReference type="NCBI Taxonomy" id="2714933"/>
    <lineage>
        <taxon>Bacteria</taxon>
        <taxon>Bacillati</taxon>
        <taxon>Actinomycetota</taxon>
        <taxon>Actinomycetes</taxon>
        <taxon>Micrococcales</taxon>
        <taxon>Microbacteriaceae</taxon>
        <taxon>Leucobacter</taxon>
    </lineage>
</organism>
<dbReference type="PROSITE" id="PS50847">
    <property type="entry name" value="GRAM_POS_ANCHORING"/>
    <property type="match status" value="1"/>
</dbReference>
<keyword evidence="3" id="KW-0963">Cytoplasm</keyword>
<comment type="subcellular location">
    <subcellularLocation>
        <location evidence="1">Cell projection</location>
        <location evidence="1">Cilium</location>
    </subcellularLocation>
    <subcellularLocation>
        <location evidence="2">Cytoplasm</location>
    </subcellularLocation>
</comment>
<evidence type="ECO:0000256" key="2">
    <source>
        <dbReference type="ARBA" id="ARBA00004496"/>
    </source>
</evidence>
<evidence type="ECO:0000256" key="9">
    <source>
        <dbReference type="ARBA" id="ARBA00023273"/>
    </source>
</evidence>
<evidence type="ECO:0000259" key="13">
    <source>
        <dbReference type="PROSITE" id="PS50847"/>
    </source>
</evidence>
<feature type="compositionally biased region" description="Low complexity" evidence="10">
    <location>
        <begin position="424"/>
        <end position="441"/>
    </location>
</feature>
<evidence type="ECO:0000256" key="6">
    <source>
        <dbReference type="ARBA" id="ARBA00022729"/>
    </source>
</evidence>
<dbReference type="Pfam" id="PF22544">
    <property type="entry name" value="HYDIN_VesB_CFA65-like_Ig"/>
    <property type="match status" value="1"/>
</dbReference>
<protein>
    <submittedName>
        <fullName evidence="14">Choice-of-anchor D domain-containing protein</fullName>
    </submittedName>
</protein>
<dbReference type="Proteomes" id="UP000503441">
    <property type="component" value="Chromosome"/>
</dbReference>
<evidence type="ECO:0000256" key="8">
    <source>
        <dbReference type="ARBA" id="ARBA00023088"/>
    </source>
</evidence>
<dbReference type="InterPro" id="IPR019931">
    <property type="entry name" value="LPXTG_anchor"/>
</dbReference>
<dbReference type="Gene3D" id="2.60.40.10">
    <property type="entry name" value="Immunoglobulins"/>
    <property type="match status" value="3"/>
</dbReference>
<feature type="compositionally biased region" description="Pro residues" evidence="10">
    <location>
        <begin position="381"/>
        <end position="393"/>
    </location>
</feature>
<feature type="domain" description="Gram-positive cocci surface proteins LPxTG" evidence="13">
    <location>
        <begin position="446"/>
        <end position="483"/>
    </location>
</feature>
<proteinExistence type="predicted"/>
<keyword evidence="11" id="KW-1133">Transmembrane helix</keyword>
<evidence type="ECO:0000313" key="14">
    <source>
        <dbReference type="EMBL" id="QIM19528.1"/>
    </source>
</evidence>
<keyword evidence="15" id="KW-1185">Reference proteome</keyword>
<evidence type="ECO:0000256" key="11">
    <source>
        <dbReference type="SAM" id="Phobius"/>
    </source>
</evidence>
<dbReference type="RefSeq" id="WP_166331770.1">
    <property type="nucleotide sequence ID" value="NZ_CP049933.1"/>
</dbReference>
<accession>A0ABX6JYY1</accession>
<feature type="transmembrane region" description="Helical" evidence="11">
    <location>
        <begin position="455"/>
        <end position="475"/>
    </location>
</feature>
<evidence type="ECO:0000256" key="12">
    <source>
        <dbReference type="SAM" id="SignalP"/>
    </source>
</evidence>
<evidence type="ECO:0000256" key="4">
    <source>
        <dbReference type="ARBA" id="ARBA00022512"/>
    </source>
</evidence>
<evidence type="ECO:0000256" key="7">
    <source>
        <dbReference type="ARBA" id="ARBA00023069"/>
    </source>
</evidence>
<evidence type="ECO:0000313" key="15">
    <source>
        <dbReference type="Proteomes" id="UP000503441"/>
    </source>
</evidence>
<dbReference type="EMBL" id="CP049933">
    <property type="protein sequence ID" value="QIM19528.1"/>
    <property type="molecule type" value="Genomic_DNA"/>
</dbReference>
<keyword evidence="11" id="KW-0472">Membrane</keyword>
<evidence type="ECO:0000256" key="10">
    <source>
        <dbReference type="SAM" id="MobiDB-lite"/>
    </source>
</evidence>
<keyword evidence="5" id="KW-0964">Secreted</keyword>
<evidence type="ECO:0000256" key="1">
    <source>
        <dbReference type="ARBA" id="ARBA00004138"/>
    </source>
</evidence>
<keyword evidence="8" id="KW-0572">Peptidoglycan-anchor</keyword>
<evidence type="ECO:0000256" key="3">
    <source>
        <dbReference type="ARBA" id="ARBA00022490"/>
    </source>
</evidence>
<keyword evidence="7" id="KW-0969">Cilium</keyword>
<sequence>MSFRFLSRAVSAVLVALLVAAAFLLGTASASFAEDQPVTSDSLFSNDRGISLEKDYFEMSTPYGETDTQTITLTATQDLTLRASGEYTTPGDSFYITRAGVCPGYFGTVTMKAGDSCTLTIVFTPSSPASYWGGPSFVATVNGVSTDFGVHLHGNVETVVLSGSTDFGAVRLGESRTEQLALTNVARYDFTPAELLRYLATYAGFSVAHTSCGDVLAAGATCTIDLQFAPVYTFDASSYSYATGNMNGYDVYSNGLRIVGSGSEGNVGLTATPTVDFGSVSESAQASGTIVLTNTGEERLTFNTYNGWFSDYSGAFTIAGDLPAALEPGESAEVQVAFSASLSSIGEHVSDYNLTGYTSNYTAASVTTALHALVTSDAAPVVPPAPTDPPTPTDPDVKPTVPPQTGPTEKGPITAPPVTEPADETASAAAEAPSEGKSPSAVETMLATTGTGGSLAATVGVATLFGAAGAGIIWLSRRRRKVS</sequence>
<feature type="signal peptide" evidence="12">
    <location>
        <begin position="1"/>
        <end position="33"/>
    </location>
</feature>
<feature type="chain" id="PRO_5045068699" evidence="12">
    <location>
        <begin position="34"/>
        <end position="483"/>
    </location>
</feature>
<dbReference type="NCBIfam" id="NF012200">
    <property type="entry name" value="choice_anch_D"/>
    <property type="match status" value="2"/>
</dbReference>
<keyword evidence="9" id="KW-0966">Cell projection</keyword>
<evidence type="ECO:0000256" key="5">
    <source>
        <dbReference type="ARBA" id="ARBA00022525"/>
    </source>
</evidence>